<dbReference type="EMBL" id="JABANN010000013">
    <property type="protein sequence ID" value="KAF4675558.1"/>
    <property type="molecule type" value="Genomic_DNA"/>
</dbReference>
<feature type="domain" description="DJ-1/PfpI" evidence="2">
    <location>
        <begin position="3"/>
        <end position="167"/>
    </location>
</feature>
<keyword evidence="1" id="KW-0677">Repeat</keyword>
<protein>
    <recommendedName>
        <fullName evidence="2">DJ-1/PfpI domain-containing protein</fullName>
    </recommendedName>
</protein>
<dbReference type="SUPFAM" id="SSF52317">
    <property type="entry name" value="Class I glutamine amidotransferase-like"/>
    <property type="match status" value="1"/>
</dbReference>
<proteinExistence type="predicted"/>
<gene>
    <name evidence="3" type="ORF">FOL46_001085</name>
</gene>
<dbReference type="PANTHER" id="PTHR48094:SF12">
    <property type="entry name" value="PARKINSON DISEASE PROTEIN 7 HOMOLOG"/>
    <property type="match status" value="1"/>
</dbReference>
<dbReference type="InterPro" id="IPR002818">
    <property type="entry name" value="DJ-1/PfpI"/>
</dbReference>
<dbReference type="FunFam" id="3.40.50.880:FF:000015">
    <property type="entry name" value="Protein DJ-1 homolog C"/>
    <property type="match status" value="1"/>
</dbReference>
<dbReference type="Pfam" id="PF05742">
    <property type="entry name" value="TANGO2"/>
    <property type="match status" value="1"/>
</dbReference>
<evidence type="ECO:0000313" key="4">
    <source>
        <dbReference type="Proteomes" id="UP000572268"/>
    </source>
</evidence>
<evidence type="ECO:0000313" key="3">
    <source>
        <dbReference type="EMBL" id="KAF4675558.1"/>
    </source>
</evidence>
<evidence type="ECO:0000256" key="1">
    <source>
        <dbReference type="ARBA" id="ARBA00022737"/>
    </source>
</evidence>
<dbReference type="InterPro" id="IPR008551">
    <property type="entry name" value="TANGO2"/>
</dbReference>
<dbReference type="InterPro" id="IPR029062">
    <property type="entry name" value="Class_I_gatase-like"/>
</dbReference>
<dbReference type="CDD" id="cd03135">
    <property type="entry name" value="GATase1_DJ-1"/>
    <property type="match status" value="1"/>
</dbReference>
<dbReference type="InterPro" id="IPR006287">
    <property type="entry name" value="DJ-1"/>
</dbReference>
<accession>A0A7J6MVC2</accession>
<organism evidence="3 4">
    <name type="scientific">Perkinsus olseni</name>
    <name type="common">Perkinsus atlanticus</name>
    <dbReference type="NCBI Taxonomy" id="32597"/>
    <lineage>
        <taxon>Eukaryota</taxon>
        <taxon>Sar</taxon>
        <taxon>Alveolata</taxon>
        <taxon>Perkinsozoa</taxon>
        <taxon>Perkinsea</taxon>
        <taxon>Perkinsida</taxon>
        <taxon>Perkinsidae</taxon>
        <taxon>Perkinsus</taxon>
    </lineage>
</organism>
<dbReference type="Pfam" id="PF01965">
    <property type="entry name" value="DJ-1_PfpI"/>
    <property type="match status" value="1"/>
</dbReference>
<evidence type="ECO:0000259" key="2">
    <source>
        <dbReference type="Pfam" id="PF01965"/>
    </source>
</evidence>
<dbReference type="NCBIfam" id="TIGR01383">
    <property type="entry name" value="not_thiJ"/>
    <property type="match status" value="1"/>
</dbReference>
<dbReference type="Proteomes" id="UP000572268">
    <property type="component" value="Unassembled WGS sequence"/>
</dbReference>
<comment type="caution">
    <text evidence="3">The sequence shown here is derived from an EMBL/GenBank/DDBJ whole genome shotgun (WGS) entry which is preliminary data.</text>
</comment>
<dbReference type="GO" id="GO:1903189">
    <property type="term" value="P:glyoxal metabolic process"/>
    <property type="evidence" value="ECO:0007669"/>
    <property type="project" value="TreeGrafter"/>
</dbReference>
<dbReference type="AlphaFoldDB" id="A0A7J6MVC2"/>
<dbReference type="Gene3D" id="3.40.50.880">
    <property type="match status" value="1"/>
</dbReference>
<dbReference type="PANTHER" id="PTHR48094">
    <property type="entry name" value="PROTEIN/NUCLEIC ACID DEGLYCASE DJ-1-RELATED"/>
    <property type="match status" value="1"/>
</dbReference>
<name>A0A7J6MVC2_PEROL</name>
<reference evidence="3 4" key="1">
    <citation type="submission" date="2020-04" db="EMBL/GenBank/DDBJ databases">
        <title>Perkinsus olseni comparative genomics.</title>
        <authorList>
            <person name="Bogema D.R."/>
        </authorList>
    </citation>
    <scope>NUCLEOTIDE SEQUENCE [LARGE SCALE GENOMIC DNA]</scope>
    <source>
        <strain evidence="3">ATCC PRA-31</strain>
    </source>
</reference>
<dbReference type="InterPro" id="IPR050325">
    <property type="entry name" value="Prot/Nucl_acid_deglycase"/>
</dbReference>
<dbReference type="GO" id="GO:0005737">
    <property type="term" value="C:cytoplasm"/>
    <property type="evidence" value="ECO:0007669"/>
    <property type="project" value="UniProtKB-ARBA"/>
</dbReference>
<sequence>MPSVLVAVANDSEEIEFNATVDVLARGGCQVTVACPGHDRNVKLSRGVRVVADMTLEQASDMQFDMIACPGGMPGAKHLGNDAFLATMLRTQHTEGKWVAAICASPAVVLAPNGILDDVDKCTCYDAPAFREVIAKKLSPERVVVSNKVITSIGPGSAIEFGLECVARLQGRDKARAWRITASLAEKGWLRMCILLALQPKGPQVRFPLIIAHNRDELRARRTGALAVEASTGLCCARDFQGGGMDMAFHVQSGRFAVLNNCRCLTRYPDEDPEKLSRGRLVESVASGTRIPSATTHFDPYYLFHVDNTYTAKPSLRVYNHVPMHPSLTTSSVAWDDSIREIAEGVFVKSNEAPWCEHPWPKSQFLEERGQTLISELSDYSSLEDVTAAVAEVMSRSDPVCTRDQWGASAETISTWSPDPDREWWMVQAPFLAGSEDCITYGTVSQTLLIVDRELEATHMWMRPITIDERSTSSFGPWTKFKFAWL</sequence>